<evidence type="ECO:0000313" key="2">
    <source>
        <dbReference type="EMBL" id="PWK49253.1"/>
    </source>
</evidence>
<sequence>MNTMNTRRIKHRAFARSNLGLSGEFLFRRERRGPANQLTDELSRMSRSKISEK</sequence>
<proteinExistence type="predicted"/>
<reference evidence="2 3" key="1">
    <citation type="submission" date="2018-05" db="EMBL/GenBank/DDBJ databases">
        <title>Genomic Encyclopedia of Type Strains, Phase IV (KMG-IV): sequencing the most valuable type-strain genomes for metagenomic binning, comparative biology and taxonomic classification.</title>
        <authorList>
            <person name="Goeker M."/>
        </authorList>
    </citation>
    <scope>NUCLEOTIDE SEQUENCE [LARGE SCALE GENOMIC DNA]</scope>
    <source>
        <strain evidence="2 3">DSM 25350</strain>
    </source>
</reference>
<dbReference type="AlphaFoldDB" id="A0A316FLV3"/>
<feature type="compositionally biased region" description="Basic and acidic residues" evidence="1">
    <location>
        <begin position="41"/>
        <end position="53"/>
    </location>
</feature>
<evidence type="ECO:0000256" key="1">
    <source>
        <dbReference type="SAM" id="MobiDB-lite"/>
    </source>
</evidence>
<evidence type="ECO:0000313" key="3">
    <source>
        <dbReference type="Proteomes" id="UP000245790"/>
    </source>
</evidence>
<dbReference type="EMBL" id="QGGU01000008">
    <property type="protein sequence ID" value="PWK49253.1"/>
    <property type="molecule type" value="Genomic_DNA"/>
</dbReference>
<dbReference type="RefSeq" id="WP_170115238.1">
    <property type="nucleotide sequence ID" value="NZ_QGGU01000008.1"/>
</dbReference>
<keyword evidence="3" id="KW-1185">Reference proteome</keyword>
<accession>A0A316FLV3</accession>
<gene>
    <name evidence="2" type="ORF">C8D97_108163</name>
</gene>
<comment type="caution">
    <text evidence="2">The sequence shown here is derived from an EMBL/GenBank/DDBJ whole genome shotgun (WGS) entry which is preliminary data.</text>
</comment>
<name>A0A316FLV3_9GAMM</name>
<protein>
    <submittedName>
        <fullName evidence="2">Uncharacterized protein</fullName>
    </submittedName>
</protein>
<organism evidence="2 3">
    <name type="scientific">Pleionea mediterranea</name>
    <dbReference type="NCBI Taxonomy" id="523701"/>
    <lineage>
        <taxon>Bacteria</taxon>
        <taxon>Pseudomonadati</taxon>
        <taxon>Pseudomonadota</taxon>
        <taxon>Gammaproteobacteria</taxon>
        <taxon>Oceanospirillales</taxon>
        <taxon>Pleioneaceae</taxon>
        <taxon>Pleionea</taxon>
    </lineage>
</organism>
<feature type="region of interest" description="Disordered" evidence="1">
    <location>
        <begin position="32"/>
        <end position="53"/>
    </location>
</feature>
<dbReference type="Proteomes" id="UP000245790">
    <property type="component" value="Unassembled WGS sequence"/>
</dbReference>